<dbReference type="PIRSF" id="PIRSF000524">
    <property type="entry name" value="SPT"/>
    <property type="match status" value="1"/>
</dbReference>
<evidence type="ECO:0000256" key="5">
    <source>
        <dbReference type="PIRSR" id="PIRSR000524-50"/>
    </source>
</evidence>
<dbReference type="PANTHER" id="PTHR21152">
    <property type="entry name" value="AMINOTRANSFERASE CLASS V"/>
    <property type="match status" value="1"/>
</dbReference>
<dbReference type="InterPro" id="IPR024169">
    <property type="entry name" value="SP_NH2Trfase/AEP_transaminase"/>
</dbReference>
<dbReference type="InterPro" id="IPR015421">
    <property type="entry name" value="PyrdxlP-dep_Trfase_major"/>
</dbReference>
<dbReference type="InterPro" id="IPR015422">
    <property type="entry name" value="PyrdxlP-dep_Trfase_small"/>
</dbReference>
<dbReference type="InterPro" id="IPR020578">
    <property type="entry name" value="Aminotrans_V_PyrdxlP_BS"/>
</dbReference>
<dbReference type="GO" id="GO:0008453">
    <property type="term" value="F:alanine-glyoxylate transaminase activity"/>
    <property type="evidence" value="ECO:0007669"/>
    <property type="project" value="TreeGrafter"/>
</dbReference>
<evidence type="ECO:0000256" key="3">
    <source>
        <dbReference type="ARBA" id="ARBA00022898"/>
    </source>
</evidence>
<gene>
    <name evidence="9" type="ORF">SAMN05444389_11039</name>
</gene>
<dbReference type="Proteomes" id="UP000184444">
    <property type="component" value="Unassembled WGS sequence"/>
</dbReference>
<dbReference type="SUPFAM" id="SSF53383">
    <property type="entry name" value="PLP-dependent transferases"/>
    <property type="match status" value="1"/>
</dbReference>
<keyword evidence="3 5" id="KW-0663">Pyridoxal phosphate</keyword>
<reference evidence="10" key="1">
    <citation type="submission" date="2016-11" db="EMBL/GenBank/DDBJ databases">
        <authorList>
            <person name="Varghese N."/>
            <person name="Submissions S."/>
        </authorList>
    </citation>
    <scope>NUCLEOTIDE SEQUENCE [LARGE SCALE GENOMIC DNA]</scope>
    <source>
        <strain evidence="10">DSM 6637</strain>
    </source>
</reference>
<proteinExistence type="inferred from homology"/>
<organism evidence="9 10">
    <name type="scientific">Paracoccus solventivorans</name>
    <dbReference type="NCBI Taxonomy" id="53463"/>
    <lineage>
        <taxon>Bacteria</taxon>
        <taxon>Pseudomonadati</taxon>
        <taxon>Pseudomonadota</taxon>
        <taxon>Alphaproteobacteria</taxon>
        <taxon>Rhodobacterales</taxon>
        <taxon>Paracoccaceae</taxon>
        <taxon>Paracoccus</taxon>
    </lineage>
</organism>
<dbReference type="PANTHER" id="PTHR21152:SF40">
    <property type="entry name" value="ALANINE--GLYOXYLATE AMINOTRANSFERASE"/>
    <property type="match status" value="1"/>
</dbReference>
<protein>
    <submittedName>
        <fullName evidence="9">Alanine-glyoxylate transaminase / serine-glyoxylate transaminase / serine-pyruvate transaminase</fullName>
    </submittedName>
</protein>
<dbReference type="AlphaFoldDB" id="A0A1M7J0X8"/>
<dbReference type="GO" id="GO:0004760">
    <property type="term" value="F:L-serine-pyruvate transaminase activity"/>
    <property type="evidence" value="ECO:0007669"/>
    <property type="project" value="TreeGrafter"/>
</dbReference>
<comment type="cofactor">
    <cofactor evidence="1 5 7">
        <name>pyridoxal 5'-phosphate</name>
        <dbReference type="ChEBI" id="CHEBI:597326"/>
    </cofactor>
</comment>
<name>A0A1M7J0X8_9RHOB</name>
<dbReference type="Gene3D" id="3.90.1150.10">
    <property type="entry name" value="Aspartate Aminotransferase, domain 1"/>
    <property type="match status" value="1"/>
</dbReference>
<dbReference type="RefSeq" id="WP_073067930.1">
    <property type="nucleotide sequence ID" value="NZ_FRCK01000010.1"/>
</dbReference>
<dbReference type="InterPro" id="IPR000192">
    <property type="entry name" value="Aminotrans_V_dom"/>
</dbReference>
<keyword evidence="10" id="KW-1185">Reference proteome</keyword>
<feature type="modified residue" description="N6-(pyridoxal phosphate)lysine" evidence="5">
    <location>
        <position position="196"/>
    </location>
</feature>
<dbReference type="PROSITE" id="PS00595">
    <property type="entry name" value="AA_TRANSFER_CLASS_5"/>
    <property type="match status" value="1"/>
</dbReference>
<dbReference type="Pfam" id="PF00266">
    <property type="entry name" value="Aminotran_5"/>
    <property type="match status" value="1"/>
</dbReference>
<evidence type="ECO:0000313" key="10">
    <source>
        <dbReference type="Proteomes" id="UP000184444"/>
    </source>
</evidence>
<dbReference type="Gene3D" id="3.40.640.10">
    <property type="entry name" value="Type I PLP-dependent aspartate aminotransferase-like (Major domain)"/>
    <property type="match status" value="1"/>
</dbReference>
<evidence type="ECO:0000256" key="7">
    <source>
        <dbReference type="RuleBase" id="RU004504"/>
    </source>
</evidence>
<evidence type="ECO:0000313" key="9">
    <source>
        <dbReference type="EMBL" id="SHM46615.1"/>
    </source>
</evidence>
<evidence type="ECO:0000256" key="1">
    <source>
        <dbReference type="ARBA" id="ARBA00001933"/>
    </source>
</evidence>
<keyword evidence="9" id="KW-0670">Pyruvate</keyword>
<dbReference type="OrthoDB" id="389074at2"/>
<evidence type="ECO:0000256" key="6">
    <source>
        <dbReference type="RuleBase" id="RU004075"/>
    </source>
</evidence>
<dbReference type="InterPro" id="IPR015424">
    <property type="entry name" value="PyrdxlP-dep_Trfase"/>
</dbReference>
<dbReference type="EMBL" id="FRCK01000010">
    <property type="protein sequence ID" value="SHM46615.1"/>
    <property type="molecule type" value="Genomic_DNA"/>
</dbReference>
<evidence type="ECO:0000256" key="4">
    <source>
        <dbReference type="PIRSR" id="PIRSR000524-1"/>
    </source>
</evidence>
<sequence length="391" mass="40834">MSFTAGRPMLAIPGPSPVPDRVLRAMHRPSPDIYPGELVELNLRLMQDLRRLAGTRQHLAAYIGNGHAAWEAAAVNLLAPGDRALVLSSGHFGQGWAEAVAGLGVQVEVLESAPFAAPDPQRLRERLAADRAGEIRAVLVCQVDTASSVRADIPALRAAMADHPAALVVDAIASLGCDEMRMDDWGVDVLISASQKGLMVPPGMAFVWYSERVAAGRGAASPYWDWRPRTAAAELWRHWGGTPPVQHLYGMAEALAMLLEEEGLEAAWARHEALAAATWAALEAWGAGGAGPRALVAERTARAHSVTAVALSGAARLREWTERVAGLTLGVGLGAAEPGAALRIAHMGHLNAQAHLGTLATIEAGMVALGLPHSPGGAAAAAAEIARRAGG</sequence>
<feature type="domain" description="Aminotransferase class V" evidence="8">
    <location>
        <begin position="63"/>
        <end position="286"/>
    </location>
</feature>
<comment type="similarity">
    <text evidence="2 6">Belongs to the class-V pyridoxal-phosphate-dependent aminotransferase family.</text>
</comment>
<feature type="binding site" evidence="4">
    <location>
        <position position="343"/>
    </location>
    <ligand>
        <name>substrate</name>
    </ligand>
</feature>
<evidence type="ECO:0000256" key="2">
    <source>
        <dbReference type="ARBA" id="ARBA00009236"/>
    </source>
</evidence>
<accession>A0A1M7J0X8</accession>
<dbReference type="STRING" id="53463.SAMN05444389_11039"/>
<dbReference type="GO" id="GO:0019265">
    <property type="term" value="P:glycine biosynthetic process, by transamination of glyoxylate"/>
    <property type="evidence" value="ECO:0007669"/>
    <property type="project" value="TreeGrafter"/>
</dbReference>
<evidence type="ECO:0000259" key="8">
    <source>
        <dbReference type="Pfam" id="PF00266"/>
    </source>
</evidence>